<evidence type="ECO:0000313" key="2">
    <source>
        <dbReference type="Proteomes" id="UP001148737"/>
    </source>
</evidence>
<organism evidence="1 2">
    <name type="scientific">Lecanicillium saksenae</name>
    <dbReference type="NCBI Taxonomy" id="468837"/>
    <lineage>
        <taxon>Eukaryota</taxon>
        <taxon>Fungi</taxon>
        <taxon>Dikarya</taxon>
        <taxon>Ascomycota</taxon>
        <taxon>Pezizomycotina</taxon>
        <taxon>Sordariomycetes</taxon>
        <taxon>Hypocreomycetidae</taxon>
        <taxon>Hypocreales</taxon>
        <taxon>Cordycipitaceae</taxon>
        <taxon>Lecanicillium</taxon>
    </lineage>
</organism>
<comment type="caution">
    <text evidence="1">The sequence shown here is derived from an EMBL/GenBank/DDBJ whole genome shotgun (WGS) entry which is preliminary data.</text>
</comment>
<dbReference type="Proteomes" id="UP001148737">
    <property type="component" value="Unassembled WGS sequence"/>
</dbReference>
<proteinExistence type="predicted"/>
<sequence>MLAVLPDDPSRIHPSSHQFTIASCIGRCPTPRRLSFTPGAYAPTPREAVRRPIQPRPLLRLLSSPSLVLLRTLPQLHRPPYHPSDKVDSTRAAVASSGALQNIGSYITGTIDTLSATLDSSNQYISATLGVPPALIYTTAAAAAVALPVTMSRYGWTSTTMASPRPRATRAASTPPAPTTTSCSSRAAASTTRHTSPGTRSSRASSRSATSPSARGS</sequence>
<name>A0ACC1QGI9_9HYPO</name>
<accession>A0ACC1QGI9</accession>
<gene>
    <name evidence="1" type="ORF">NLG97_g10325</name>
</gene>
<evidence type="ECO:0000313" key="1">
    <source>
        <dbReference type="EMBL" id="KAJ3473399.1"/>
    </source>
</evidence>
<dbReference type="EMBL" id="JANAKD010002526">
    <property type="protein sequence ID" value="KAJ3473399.1"/>
    <property type="molecule type" value="Genomic_DNA"/>
</dbReference>
<protein>
    <submittedName>
        <fullName evidence="1">Uncharacterized protein</fullName>
    </submittedName>
</protein>
<reference evidence="1" key="1">
    <citation type="submission" date="2022-07" db="EMBL/GenBank/DDBJ databases">
        <title>Genome Sequence of Lecanicillium saksenae.</title>
        <authorList>
            <person name="Buettner E."/>
        </authorList>
    </citation>
    <scope>NUCLEOTIDE SEQUENCE</scope>
    <source>
        <strain evidence="1">VT-O1</strain>
    </source>
</reference>
<keyword evidence="2" id="KW-1185">Reference proteome</keyword>